<protein>
    <submittedName>
        <fullName evidence="2">Uncharacterized protein</fullName>
    </submittedName>
</protein>
<gene>
    <name evidence="2" type="ORF">PLEPLA_LOCUS36745</name>
</gene>
<comment type="caution">
    <text evidence="2">The sequence shown here is derived from an EMBL/GenBank/DDBJ whole genome shotgun (WGS) entry which is preliminary data.</text>
</comment>
<evidence type="ECO:0000313" key="2">
    <source>
        <dbReference type="EMBL" id="CAB1449066.1"/>
    </source>
</evidence>
<reference evidence="2" key="1">
    <citation type="submission" date="2020-03" db="EMBL/GenBank/DDBJ databases">
        <authorList>
            <person name="Weist P."/>
        </authorList>
    </citation>
    <scope>NUCLEOTIDE SEQUENCE</scope>
</reference>
<dbReference type="Proteomes" id="UP001153269">
    <property type="component" value="Unassembled WGS sequence"/>
</dbReference>
<organism evidence="2 3">
    <name type="scientific">Pleuronectes platessa</name>
    <name type="common">European plaice</name>
    <dbReference type="NCBI Taxonomy" id="8262"/>
    <lineage>
        <taxon>Eukaryota</taxon>
        <taxon>Metazoa</taxon>
        <taxon>Chordata</taxon>
        <taxon>Craniata</taxon>
        <taxon>Vertebrata</taxon>
        <taxon>Euteleostomi</taxon>
        <taxon>Actinopterygii</taxon>
        <taxon>Neopterygii</taxon>
        <taxon>Teleostei</taxon>
        <taxon>Neoteleostei</taxon>
        <taxon>Acanthomorphata</taxon>
        <taxon>Carangaria</taxon>
        <taxon>Pleuronectiformes</taxon>
        <taxon>Pleuronectoidei</taxon>
        <taxon>Pleuronectidae</taxon>
        <taxon>Pleuronectes</taxon>
    </lineage>
</organism>
<sequence length="114" mass="12795">MAASGPSLAQYDWKCPPAARPVQSLLCQVERGWLRVSRGLRCRDCPLTCQFSTSLSDPPPPLHHLNPRSSPFKPSNQKPSSYPEHLIHTTVSVEFYFQLASKHQSITVLHLMSL</sequence>
<feature type="region of interest" description="Disordered" evidence="1">
    <location>
        <begin position="52"/>
        <end position="83"/>
    </location>
</feature>
<name>A0A9N7VIJ4_PLEPL</name>
<accession>A0A9N7VIJ4</accession>
<dbReference type="EMBL" id="CADEAL010004000">
    <property type="protein sequence ID" value="CAB1449066.1"/>
    <property type="molecule type" value="Genomic_DNA"/>
</dbReference>
<proteinExistence type="predicted"/>
<keyword evidence="3" id="KW-1185">Reference proteome</keyword>
<dbReference type="AlphaFoldDB" id="A0A9N7VIJ4"/>
<evidence type="ECO:0000256" key="1">
    <source>
        <dbReference type="SAM" id="MobiDB-lite"/>
    </source>
</evidence>
<evidence type="ECO:0000313" key="3">
    <source>
        <dbReference type="Proteomes" id="UP001153269"/>
    </source>
</evidence>